<gene>
    <name evidence="5" type="ORF">EWE75_16055</name>
</gene>
<keyword evidence="2" id="KW-0238">DNA-binding</keyword>
<dbReference type="PROSITE" id="PS50932">
    <property type="entry name" value="HTH_LACI_2"/>
    <property type="match status" value="1"/>
</dbReference>
<dbReference type="InterPro" id="IPR028082">
    <property type="entry name" value="Peripla_BP_I"/>
</dbReference>
<protein>
    <submittedName>
        <fullName evidence="5">LacI family transcriptional regulator</fullName>
    </submittedName>
</protein>
<dbReference type="GO" id="GO:0000976">
    <property type="term" value="F:transcription cis-regulatory region binding"/>
    <property type="evidence" value="ECO:0007669"/>
    <property type="project" value="TreeGrafter"/>
</dbReference>
<feature type="domain" description="HTH lacI-type" evidence="4">
    <location>
        <begin position="14"/>
        <end position="68"/>
    </location>
</feature>
<dbReference type="Pfam" id="PF13377">
    <property type="entry name" value="Peripla_BP_3"/>
    <property type="match status" value="1"/>
</dbReference>
<dbReference type="EMBL" id="SGIS01000026">
    <property type="protein sequence ID" value="RZF63428.1"/>
    <property type="molecule type" value="Genomic_DNA"/>
</dbReference>
<dbReference type="AlphaFoldDB" id="A0A4V2DD17"/>
<keyword evidence="3" id="KW-0804">Transcription</keyword>
<dbReference type="InterPro" id="IPR010982">
    <property type="entry name" value="Lambda_DNA-bd_dom_sf"/>
</dbReference>
<dbReference type="OrthoDB" id="7185860at2"/>
<evidence type="ECO:0000259" key="4">
    <source>
        <dbReference type="PROSITE" id="PS50932"/>
    </source>
</evidence>
<proteinExistence type="predicted"/>
<evidence type="ECO:0000256" key="3">
    <source>
        <dbReference type="ARBA" id="ARBA00023163"/>
    </source>
</evidence>
<dbReference type="Pfam" id="PF00356">
    <property type="entry name" value="LacI"/>
    <property type="match status" value="1"/>
</dbReference>
<dbReference type="Gene3D" id="3.40.50.2300">
    <property type="match status" value="2"/>
</dbReference>
<dbReference type="SUPFAM" id="SSF53822">
    <property type="entry name" value="Periplasmic binding protein-like I"/>
    <property type="match status" value="1"/>
</dbReference>
<dbReference type="InterPro" id="IPR000843">
    <property type="entry name" value="HTH_LacI"/>
</dbReference>
<organism evidence="5 6">
    <name type="scientific">Sphingomonas populi</name>
    <dbReference type="NCBI Taxonomy" id="2484750"/>
    <lineage>
        <taxon>Bacteria</taxon>
        <taxon>Pseudomonadati</taxon>
        <taxon>Pseudomonadota</taxon>
        <taxon>Alphaproteobacteria</taxon>
        <taxon>Sphingomonadales</taxon>
        <taxon>Sphingomonadaceae</taxon>
        <taxon>Sphingomonas</taxon>
    </lineage>
</organism>
<evidence type="ECO:0000313" key="5">
    <source>
        <dbReference type="EMBL" id="RZF63428.1"/>
    </source>
</evidence>
<keyword evidence="1" id="KW-0805">Transcription regulation</keyword>
<name>A0A4V2DD17_9SPHN</name>
<keyword evidence="6" id="KW-1185">Reference proteome</keyword>
<dbReference type="CDD" id="cd01545">
    <property type="entry name" value="PBP1_SalR"/>
    <property type="match status" value="1"/>
</dbReference>
<dbReference type="Gene3D" id="1.10.260.40">
    <property type="entry name" value="lambda repressor-like DNA-binding domains"/>
    <property type="match status" value="1"/>
</dbReference>
<sequence length="358" mass="38286">MSEGRSSRRSSQAITMGMVAERAGVSPMTVSNIINNRKRVLESTRAAVMKAIDELGYVPNFAAQALASAASIRVGFLYHNIENAFLSALLVGALSGTTRKGAQLLIRPYETLDLDIIRNELKALIRSGANGILLGAPVCEMLDELGRDAFDVPLMAMAPGAEVVGVPSVMIDNVAAAREMTDHLLAMGHRRIAFIRASPEHLVRASRYEGYSDALAAAGIVIDPTLVVDGTMTFESGLAAAAILLNRTDRPSAIFASTDDMAAAVVSVAHRMGFRVPEDLSVVGFDDSPIAIKIWPTLTTVRQSGSAIAERATIELIERLRAPSIRSLDPIYLPHQLVHRGSVAAPSAARSRRIAPVR</sequence>
<dbReference type="Proteomes" id="UP000292085">
    <property type="component" value="Unassembled WGS sequence"/>
</dbReference>
<accession>A0A4V2DD17</accession>
<dbReference type="PANTHER" id="PTHR30146:SF153">
    <property type="entry name" value="LACTOSE OPERON REPRESSOR"/>
    <property type="match status" value="1"/>
</dbReference>
<comment type="caution">
    <text evidence="5">The sequence shown here is derived from an EMBL/GenBank/DDBJ whole genome shotgun (WGS) entry which is preliminary data.</text>
</comment>
<dbReference type="GO" id="GO:0003700">
    <property type="term" value="F:DNA-binding transcription factor activity"/>
    <property type="evidence" value="ECO:0007669"/>
    <property type="project" value="TreeGrafter"/>
</dbReference>
<dbReference type="PANTHER" id="PTHR30146">
    <property type="entry name" value="LACI-RELATED TRANSCRIPTIONAL REPRESSOR"/>
    <property type="match status" value="1"/>
</dbReference>
<dbReference type="InterPro" id="IPR046335">
    <property type="entry name" value="LacI/GalR-like_sensor"/>
</dbReference>
<dbReference type="SUPFAM" id="SSF47413">
    <property type="entry name" value="lambda repressor-like DNA-binding domains"/>
    <property type="match status" value="1"/>
</dbReference>
<evidence type="ECO:0000256" key="1">
    <source>
        <dbReference type="ARBA" id="ARBA00023015"/>
    </source>
</evidence>
<reference evidence="5 6" key="1">
    <citation type="submission" date="2019-02" db="EMBL/GenBank/DDBJ databases">
        <authorList>
            <person name="Li Y."/>
        </authorList>
    </citation>
    <scope>NUCLEOTIDE SEQUENCE [LARGE SCALE GENOMIC DNA]</scope>
    <source>
        <strain evidence="5 6">3-7</strain>
    </source>
</reference>
<dbReference type="SMART" id="SM00354">
    <property type="entry name" value="HTH_LACI"/>
    <property type="match status" value="1"/>
</dbReference>
<evidence type="ECO:0000313" key="6">
    <source>
        <dbReference type="Proteomes" id="UP000292085"/>
    </source>
</evidence>
<evidence type="ECO:0000256" key="2">
    <source>
        <dbReference type="ARBA" id="ARBA00023125"/>
    </source>
</evidence>
<dbReference type="CDD" id="cd01392">
    <property type="entry name" value="HTH_LacI"/>
    <property type="match status" value="1"/>
</dbReference>